<dbReference type="InterPro" id="IPR016047">
    <property type="entry name" value="M23ase_b-sheet_dom"/>
</dbReference>
<feature type="transmembrane region" description="Helical" evidence="1">
    <location>
        <begin position="35"/>
        <end position="56"/>
    </location>
</feature>
<accession>A0A850ET65</accession>
<sequence length="253" mass="28092">MFLPFAGLLGLIVSILIIIILSIKKKRIFRTVISLALCTVLLFPILLTLNVIKFAYPVSINKTNSSITIVWPIKEKSVVGWGGDTVESNLPHVIWASERWAYDILIEPYNSGSPVLEDYGIWNVEVISPVSGVVVAAFDDEDDIMPNTEDFISTEGNHVYIKIEETGTYLLLNHLKKDSVTVKVGEHVNPGDLIGFVGNSGSTSEPHLHIHHQRQDPTKALMPIFAEGLPLYFRDIDGKPMPEKGDIIVPHTK</sequence>
<evidence type="ECO:0000259" key="2">
    <source>
        <dbReference type="Pfam" id="PF01551"/>
    </source>
</evidence>
<dbReference type="PANTHER" id="PTHR21666:SF285">
    <property type="entry name" value="M23 FAMILY METALLOPEPTIDASE"/>
    <property type="match status" value="1"/>
</dbReference>
<dbReference type="PANTHER" id="PTHR21666">
    <property type="entry name" value="PEPTIDASE-RELATED"/>
    <property type="match status" value="1"/>
</dbReference>
<dbReference type="SUPFAM" id="SSF51261">
    <property type="entry name" value="Duplicated hybrid motif"/>
    <property type="match status" value="1"/>
</dbReference>
<dbReference type="Gene3D" id="2.70.70.10">
    <property type="entry name" value="Glucose Permease (Domain IIA)"/>
    <property type="match status" value="1"/>
</dbReference>
<keyword evidence="4" id="KW-1185">Reference proteome</keyword>
<name>A0A850ET65_9BACL</name>
<dbReference type="GO" id="GO:0004222">
    <property type="term" value="F:metalloendopeptidase activity"/>
    <property type="evidence" value="ECO:0007669"/>
    <property type="project" value="TreeGrafter"/>
</dbReference>
<evidence type="ECO:0000313" key="3">
    <source>
        <dbReference type="EMBL" id="NUU64373.1"/>
    </source>
</evidence>
<dbReference type="Proteomes" id="UP000564806">
    <property type="component" value="Unassembled WGS sequence"/>
</dbReference>
<reference evidence="3" key="1">
    <citation type="submission" date="2020-06" db="EMBL/GenBank/DDBJ databases">
        <title>Paenibacillus sp. nov., isolated from soil.</title>
        <authorList>
            <person name="Seo Y.L."/>
        </authorList>
    </citation>
    <scope>NUCLEOTIDE SEQUENCE [LARGE SCALE GENOMIC DNA]</scope>
    <source>
        <strain evidence="3">JW14</strain>
    </source>
</reference>
<keyword evidence="1" id="KW-1133">Transmembrane helix</keyword>
<feature type="domain" description="M23ase beta-sheet core" evidence="2">
    <location>
        <begin position="125"/>
        <end position="214"/>
    </location>
</feature>
<keyword evidence="1" id="KW-0812">Transmembrane</keyword>
<feature type="transmembrane region" description="Helical" evidence="1">
    <location>
        <begin position="6"/>
        <end position="23"/>
    </location>
</feature>
<dbReference type="InterPro" id="IPR050570">
    <property type="entry name" value="Cell_wall_metabolism_enzyme"/>
</dbReference>
<proteinExistence type="predicted"/>
<protein>
    <submittedName>
        <fullName evidence="3">M23 family metallopeptidase</fullName>
    </submittedName>
</protein>
<dbReference type="EMBL" id="JABWCS010000221">
    <property type="protein sequence ID" value="NUU64373.1"/>
    <property type="molecule type" value="Genomic_DNA"/>
</dbReference>
<gene>
    <name evidence="3" type="ORF">HPT30_28865</name>
</gene>
<dbReference type="Pfam" id="PF01551">
    <property type="entry name" value="Peptidase_M23"/>
    <property type="match status" value="1"/>
</dbReference>
<dbReference type="AlphaFoldDB" id="A0A850ET65"/>
<dbReference type="InterPro" id="IPR011055">
    <property type="entry name" value="Dup_hybrid_motif"/>
</dbReference>
<keyword evidence="1" id="KW-0472">Membrane</keyword>
<evidence type="ECO:0000313" key="4">
    <source>
        <dbReference type="Proteomes" id="UP000564806"/>
    </source>
</evidence>
<dbReference type="CDD" id="cd12797">
    <property type="entry name" value="M23_peptidase"/>
    <property type="match status" value="1"/>
</dbReference>
<comment type="caution">
    <text evidence="3">The sequence shown here is derived from an EMBL/GenBank/DDBJ whole genome shotgun (WGS) entry which is preliminary data.</text>
</comment>
<organism evidence="3 4">
    <name type="scientific">Paenibacillus agri</name>
    <dbReference type="NCBI Taxonomy" id="2744309"/>
    <lineage>
        <taxon>Bacteria</taxon>
        <taxon>Bacillati</taxon>
        <taxon>Bacillota</taxon>
        <taxon>Bacilli</taxon>
        <taxon>Bacillales</taxon>
        <taxon>Paenibacillaceae</taxon>
        <taxon>Paenibacillus</taxon>
    </lineage>
</organism>
<evidence type="ECO:0000256" key="1">
    <source>
        <dbReference type="SAM" id="Phobius"/>
    </source>
</evidence>